<organism evidence="1 2">
    <name type="scientific">Methanocalculus taiwanensis</name>
    <dbReference type="NCBI Taxonomy" id="106207"/>
    <lineage>
        <taxon>Archaea</taxon>
        <taxon>Methanobacteriati</taxon>
        <taxon>Methanobacteriota</taxon>
        <taxon>Stenosarchaea group</taxon>
        <taxon>Methanomicrobia</taxon>
        <taxon>Methanomicrobiales</taxon>
        <taxon>Methanocalculaceae</taxon>
        <taxon>Methanocalculus</taxon>
    </lineage>
</organism>
<name>A0ABD4TPN4_9EURY</name>
<evidence type="ECO:0000313" key="1">
    <source>
        <dbReference type="EMBL" id="MCQ1539240.1"/>
    </source>
</evidence>
<proteinExistence type="predicted"/>
<dbReference type="PANTHER" id="PTHR35866">
    <property type="entry name" value="PUTATIVE-RELATED"/>
    <property type="match status" value="1"/>
</dbReference>
<dbReference type="EMBL" id="VOTZ01000022">
    <property type="protein sequence ID" value="MCQ1539240.1"/>
    <property type="molecule type" value="Genomic_DNA"/>
</dbReference>
<dbReference type="Proteomes" id="UP001524383">
    <property type="component" value="Unassembled WGS sequence"/>
</dbReference>
<sequence>MHESRYGGIDLSFECSQCGDCCSHLGIVHVIESDLGNLRYVVRNRYSGERTTVTIDPDKTALFLDEKLEKNTFTNRPQACPFFRFIQKEEKGYCCVHATRPDICRDYGCWRMLILDGGGRRAGRIMESRHLASDDPVLLSIFAEKAHNLERLSDSQWDDAVIRMIRSAGYMVRI</sequence>
<keyword evidence="2" id="KW-1185">Reference proteome</keyword>
<protein>
    <submittedName>
        <fullName evidence="1">YkgJ family cysteine cluster protein</fullName>
    </submittedName>
</protein>
<accession>A0ABD4TPN4</accession>
<reference evidence="1 2" key="1">
    <citation type="submission" date="2019-08" db="EMBL/GenBank/DDBJ databases">
        <authorList>
            <person name="Chen S.-C."/>
            <person name="Lai M.-C."/>
            <person name="You Y.-T."/>
        </authorList>
    </citation>
    <scope>NUCLEOTIDE SEQUENCE [LARGE SCALE GENOMIC DNA]</scope>
    <source>
        <strain evidence="1 2">P2F9704a</strain>
    </source>
</reference>
<dbReference type="Pfam" id="PF03692">
    <property type="entry name" value="CxxCxxCC"/>
    <property type="match status" value="1"/>
</dbReference>
<dbReference type="AlphaFoldDB" id="A0ABD4TPN4"/>
<evidence type="ECO:0000313" key="2">
    <source>
        <dbReference type="Proteomes" id="UP001524383"/>
    </source>
</evidence>
<comment type="caution">
    <text evidence="1">The sequence shown here is derived from an EMBL/GenBank/DDBJ whole genome shotgun (WGS) entry which is preliminary data.</text>
</comment>
<gene>
    <name evidence="1" type="ORF">FTO68_09640</name>
</gene>
<dbReference type="RefSeq" id="WP_255333205.1">
    <property type="nucleotide sequence ID" value="NZ_VOTZ01000022.1"/>
</dbReference>
<dbReference type="PANTHER" id="PTHR35866:SF1">
    <property type="entry name" value="YKGJ FAMILY CYSTEINE CLUSTER PROTEIN"/>
    <property type="match status" value="1"/>
</dbReference>
<dbReference type="InterPro" id="IPR005358">
    <property type="entry name" value="Puta_zinc/iron-chelating_dom"/>
</dbReference>